<dbReference type="InterPro" id="IPR029033">
    <property type="entry name" value="His_PPase_superfam"/>
</dbReference>
<evidence type="ECO:0000256" key="1">
    <source>
        <dbReference type="PIRSR" id="PIRSR613078-1"/>
    </source>
</evidence>
<organism evidence="3 4">
    <name type="scientific">Corynebacterium phoceense</name>
    <dbReference type="NCBI Taxonomy" id="1686286"/>
    <lineage>
        <taxon>Bacteria</taxon>
        <taxon>Bacillati</taxon>
        <taxon>Actinomycetota</taxon>
        <taxon>Actinomycetes</taxon>
        <taxon>Mycobacteriales</taxon>
        <taxon>Corynebacteriaceae</taxon>
        <taxon>Corynebacterium</taxon>
    </lineage>
</organism>
<dbReference type="SUPFAM" id="SSF53254">
    <property type="entry name" value="Phosphoglycerate mutase-like"/>
    <property type="match status" value="1"/>
</dbReference>
<protein>
    <submittedName>
        <fullName evidence="3">Histidine phosphatase family protein</fullName>
    </submittedName>
</protein>
<dbReference type="PANTHER" id="PTHR48100:SF15">
    <property type="entry name" value="SEDOHEPTULOSE 1,7-BISPHOSPHATASE"/>
    <property type="match status" value="1"/>
</dbReference>
<dbReference type="PANTHER" id="PTHR48100">
    <property type="entry name" value="BROAD-SPECIFICITY PHOSPHATASE YOR283W-RELATED"/>
    <property type="match status" value="1"/>
</dbReference>
<feature type="binding site" evidence="2">
    <location>
        <begin position="79"/>
        <end position="82"/>
    </location>
    <ligand>
        <name>substrate</name>
    </ligand>
</feature>
<feature type="active site" description="Proton donor/acceptor" evidence="1">
    <location>
        <position position="79"/>
    </location>
</feature>
<dbReference type="SMART" id="SM00855">
    <property type="entry name" value="PGAM"/>
    <property type="match status" value="1"/>
</dbReference>
<proteinExistence type="predicted"/>
<dbReference type="Proteomes" id="UP000318080">
    <property type="component" value="Unassembled WGS sequence"/>
</dbReference>
<evidence type="ECO:0000313" key="3">
    <source>
        <dbReference type="EMBL" id="TQE44026.1"/>
    </source>
</evidence>
<feature type="active site" description="Tele-phosphohistidine intermediate" evidence="1">
    <location>
        <position position="9"/>
    </location>
</feature>
<reference evidence="3 4" key="1">
    <citation type="submission" date="2019-06" db="EMBL/GenBank/DDBJ databases">
        <title>Draft genome of C. phoceense Strain 272.</title>
        <authorList>
            <person name="Pacheco L.G.C."/>
            <person name="Barberis C.M."/>
            <person name="Almuzara M.N."/>
            <person name="Traglia G.M."/>
            <person name="Santos C.S."/>
            <person name="Rocha D.J.P.G."/>
            <person name="Aguiar E.R.G.R."/>
            <person name="Vay C.A."/>
        </authorList>
    </citation>
    <scope>NUCLEOTIDE SEQUENCE [LARGE SCALE GENOMIC DNA]</scope>
    <source>
        <strain evidence="3 4">272</strain>
    </source>
</reference>
<dbReference type="RefSeq" id="WP_066493535.1">
    <property type="nucleotide sequence ID" value="NZ_JADPQA010000001.1"/>
</dbReference>
<evidence type="ECO:0000256" key="2">
    <source>
        <dbReference type="PIRSR" id="PIRSR613078-2"/>
    </source>
</evidence>
<dbReference type="InterPro" id="IPR050275">
    <property type="entry name" value="PGM_Phosphatase"/>
</dbReference>
<dbReference type="InterPro" id="IPR013078">
    <property type="entry name" value="His_Pase_superF_clade-1"/>
</dbReference>
<dbReference type="Pfam" id="PF00300">
    <property type="entry name" value="His_Phos_1"/>
    <property type="match status" value="1"/>
</dbReference>
<name>A0A540R8G3_9CORY</name>
<dbReference type="GO" id="GO:0070297">
    <property type="term" value="P:regulation of phosphorelay signal transduction system"/>
    <property type="evidence" value="ECO:0007669"/>
    <property type="project" value="TreeGrafter"/>
</dbReference>
<dbReference type="STRING" id="1686286.GCA_900092335_00270"/>
<dbReference type="CDD" id="cd07067">
    <property type="entry name" value="HP_PGM_like"/>
    <property type="match status" value="1"/>
</dbReference>
<dbReference type="GO" id="GO:0101006">
    <property type="term" value="F:protein histidine phosphatase activity"/>
    <property type="evidence" value="ECO:0007669"/>
    <property type="project" value="TreeGrafter"/>
</dbReference>
<dbReference type="GeneID" id="79851628"/>
<accession>A0A540R8G3</accession>
<feature type="binding site" evidence="2">
    <location>
        <position position="58"/>
    </location>
    <ligand>
        <name>substrate</name>
    </ligand>
</feature>
<gene>
    <name evidence="3" type="ORF">EJK80_04215</name>
</gene>
<dbReference type="AlphaFoldDB" id="A0A540R8G3"/>
<evidence type="ECO:0000313" key="4">
    <source>
        <dbReference type="Proteomes" id="UP000318080"/>
    </source>
</evidence>
<keyword evidence="4" id="KW-1185">Reference proteome</keyword>
<sequence>MTNLFIVRHGETAWSRTGQHTSTTDLPLTEKGREQAKALAGVLDPDQFDTVYCSPRLRAQETAQLAGFSDYQVTEDLAEWNYGQYEGKTRQDIIATIPDWQIWTHGAPGGETPEQVAARLTRFYNRMIDTGDERILVFAHGHALRVLAMTWLGMPLSFGSQLPLDTATVSLLGHYRGRRALKKWNSRVGSL</sequence>
<dbReference type="EMBL" id="VHIR01000004">
    <property type="protein sequence ID" value="TQE44026.1"/>
    <property type="molecule type" value="Genomic_DNA"/>
</dbReference>
<comment type="caution">
    <text evidence="3">The sequence shown here is derived from an EMBL/GenBank/DDBJ whole genome shotgun (WGS) entry which is preliminary data.</text>
</comment>
<dbReference type="Gene3D" id="3.40.50.1240">
    <property type="entry name" value="Phosphoglycerate mutase-like"/>
    <property type="match status" value="1"/>
</dbReference>